<dbReference type="PANTHER" id="PTHR23046">
    <property type="entry name" value="PHOSPHORIBOSYLAMINOIMIDAZOLE CARBOXYLASE CATALYTIC SUBUNIT"/>
    <property type="match status" value="1"/>
</dbReference>
<dbReference type="GO" id="GO:0034023">
    <property type="term" value="F:5-(carboxyamino)imidazole ribonucleotide mutase activity"/>
    <property type="evidence" value="ECO:0007669"/>
    <property type="project" value="UniProtKB-EC"/>
</dbReference>
<sequence>MTDIPAPIATDGATPPLVGIIMGSRSDWDTMRHASEMLTTLGIAHECKVVSAHRTPDRMYEYARAAAPRGLRAVIAGAGGAAHLPGMVAALTRLPVLGVPVESHALKGMDSLLSIAQMPAGIPVGTLAIGRAGAVNAALLAAAMLATTDAQLALRLERHRDTQTESVAENPA</sequence>
<evidence type="ECO:0000256" key="1">
    <source>
        <dbReference type="ARBA" id="ARBA00022755"/>
    </source>
</evidence>
<accession>A0ABS3KNV3</accession>
<comment type="pathway">
    <text evidence="3 4">Purine metabolism; IMP biosynthesis via de novo pathway; 5-amino-1-(5-phospho-D-ribosyl)imidazole-4-carboxylate from 5-amino-1-(5-phospho-D-ribosyl)imidazole (N5-CAIR route): step 2/2.</text>
</comment>
<feature type="binding site" evidence="3">
    <location>
        <position position="54"/>
    </location>
    <ligand>
        <name>substrate</name>
    </ligand>
</feature>
<dbReference type="InterPro" id="IPR000031">
    <property type="entry name" value="PurE_dom"/>
</dbReference>
<dbReference type="PIRSF" id="PIRSF001338">
    <property type="entry name" value="AIR_carboxylase"/>
    <property type="match status" value="1"/>
</dbReference>
<organism evidence="6 7">
    <name type="scientific">Roseomonas haemaphysalidis</name>
    <dbReference type="NCBI Taxonomy" id="2768162"/>
    <lineage>
        <taxon>Bacteria</taxon>
        <taxon>Pseudomonadati</taxon>
        <taxon>Pseudomonadota</taxon>
        <taxon>Alphaproteobacteria</taxon>
        <taxon>Acetobacterales</taxon>
        <taxon>Roseomonadaceae</taxon>
        <taxon>Roseomonas</taxon>
    </lineage>
</organism>
<dbReference type="SMART" id="SM01001">
    <property type="entry name" value="AIRC"/>
    <property type="match status" value="1"/>
</dbReference>
<dbReference type="EC" id="5.4.99.18" evidence="3 4"/>
<comment type="similarity">
    <text evidence="3">Belongs to the AIR carboxylase family. Class I subfamily.</text>
</comment>
<dbReference type="Pfam" id="PF00731">
    <property type="entry name" value="AIRC"/>
    <property type="match status" value="1"/>
</dbReference>
<dbReference type="EMBL" id="JACTNG010000004">
    <property type="protein sequence ID" value="MBO1079147.1"/>
    <property type="molecule type" value="Genomic_DNA"/>
</dbReference>
<keyword evidence="6" id="KW-0456">Lyase</keyword>
<feature type="domain" description="PurE" evidence="5">
    <location>
        <begin position="16"/>
        <end position="167"/>
    </location>
</feature>
<comment type="function">
    <text evidence="3 4">Catalyzes the conversion of N5-carboxyaminoimidazole ribonucleotide (N5-CAIR) to 4-carboxy-5-aminoimidazole ribonucleotide (CAIR).</text>
</comment>
<dbReference type="RefSeq" id="WP_207416649.1">
    <property type="nucleotide sequence ID" value="NZ_CP061177.1"/>
</dbReference>
<evidence type="ECO:0000256" key="2">
    <source>
        <dbReference type="ARBA" id="ARBA00023235"/>
    </source>
</evidence>
<feature type="binding site" evidence="3">
    <location>
        <position position="27"/>
    </location>
    <ligand>
        <name>substrate</name>
    </ligand>
</feature>
<evidence type="ECO:0000313" key="6">
    <source>
        <dbReference type="EMBL" id="MBO1079147.1"/>
    </source>
</evidence>
<comment type="caution">
    <text evidence="6">The sequence shown here is derived from an EMBL/GenBank/DDBJ whole genome shotgun (WGS) entry which is preliminary data.</text>
</comment>
<name>A0ABS3KNV3_9PROT</name>
<evidence type="ECO:0000256" key="3">
    <source>
        <dbReference type="HAMAP-Rule" id="MF_01929"/>
    </source>
</evidence>
<dbReference type="InterPro" id="IPR033747">
    <property type="entry name" value="PurE_ClassI"/>
</dbReference>
<dbReference type="Gene3D" id="3.40.50.1970">
    <property type="match status" value="1"/>
</dbReference>
<dbReference type="GO" id="GO:0004638">
    <property type="term" value="F:phosphoribosylaminoimidazole carboxylase activity"/>
    <property type="evidence" value="ECO:0007669"/>
    <property type="project" value="UniProtKB-EC"/>
</dbReference>
<comment type="catalytic activity">
    <reaction evidence="3 4">
        <text>5-carboxyamino-1-(5-phospho-D-ribosyl)imidazole + H(+) = 5-amino-1-(5-phospho-D-ribosyl)imidazole-4-carboxylate</text>
        <dbReference type="Rhea" id="RHEA:13193"/>
        <dbReference type="ChEBI" id="CHEBI:15378"/>
        <dbReference type="ChEBI" id="CHEBI:58730"/>
        <dbReference type="ChEBI" id="CHEBI:77657"/>
        <dbReference type="EC" id="5.4.99.18"/>
    </reaction>
</comment>
<evidence type="ECO:0000313" key="7">
    <source>
        <dbReference type="Proteomes" id="UP001518989"/>
    </source>
</evidence>
<dbReference type="NCBIfam" id="TIGR01162">
    <property type="entry name" value="purE"/>
    <property type="match status" value="1"/>
</dbReference>
<dbReference type="HAMAP" id="MF_01929">
    <property type="entry name" value="PurE_classI"/>
    <property type="match status" value="1"/>
</dbReference>
<gene>
    <name evidence="3 6" type="primary">purE</name>
    <name evidence="6" type="ORF">IAI61_08900</name>
</gene>
<keyword evidence="1 3" id="KW-0658">Purine biosynthesis</keyword>
<dbReference type="Proteomes" id="UP001518989">
    <property type="component" value="Unassembled WGS sequence"/>
</dbReference>
<evidence type="ECO:0000256" key="4">
    <source>
        <dbReference type="PIRNR" id="PIRNR001338"/>
    </source>
</evidence>
<dbReference type="SUPFAM" id="SSF52255">
    <property type="entry name" value="N5-CAIR mutase (phosphoribosylaminoimidazole carboxylase, PurE)"/>
    <property type="match status" value="1"/>
</dbReference>
<protein>
    <recommendedName>
        <fullName evidence="3 4">N5-carboxyaminoimidazole ribonucleotide mutase</fullName>
        <shortName evidence="3 4">N5-CAIR mutase</shortName>
        <ecNumber evidence="3 4">5.4.99.18</ecNumber>
    </recommendedName>
    <alternativeName>
        <fullName evidence="3">5-(carboxyamino)imidazole ribonucleotide mutase</fullName>
    </alternativeName>
</protein>
<keyword evidence="2 3" id="KW-0413">Isomerase</keyword>
<dbReference type="InterPro" id="IPR024694">
    <property type="entry name" value="PurE_prokaryotes"/>
</dbReference>
<evidence type="ECO:0000259" key="5">
    <source>
        <dbReference type="SMART" id="SM01001"/>
    </source>
</evidence>
<feature type="binding site" evidence="3">
    <location>
        <position position="24"/>
    </location>
    <ligand>
        <name>substrate</name>
    </ligand>
</feature>
<reference evidence="6 7" key="1">
    <citation type="submission" date="2020-09" db="EMBL/GenBank/DDBJ databases">
        <title>Roseomonas.</title>
        <authorList>
            <person name="Zhu W."/>
        </authorList>
    </citation>
    <scope>NUCLEOTIDE SEQUENCE [LARGE SCALE GENOMIC DNA]</scope>
    <source>
        <strain evidence="6 7">573</strain>
    </source>
</reference>
<dbReference type="PANTHER" id="PTHR23046:SF2">
    <property type="entry name" value="PHOSPHORIBOSYLAMINOIMIDAZOLE CARBOXYLASE"/>
    <property type="match status" value="1"/>
</dbReference>
<keyword evidence="7" id="KW-1185">Reference proteome</keyword>
<proteinExistence type="inferred from homology"/>